<dbReference type="Gene3D" id="2.40.50.100">
    <property type="match status" value="1"/>
</dbReference>
<evidence type="ECO:0000256" key="1">
    <source>
        <dbReference type="ARBA" id="ARBA00022448"/>
    </source>
</evidence>
<dbReference type="Gene3D" id="1.10.287.470">
    <property type="entry name" value="Helix hairpin bin"/>
    <property type="match status" value="1"/>
</dbReference>
<dbReference type="GO" id="GO:0030313">
    <property type="term" value="C:cell envelope"/>
    <property type="evidence" value="ECO:0007669"/>
    <property type="project" value="TreeGrafter"/>
</dbReference>
<dbReference type="SUPFAM" id="SSF111369">
    <property type="entry name" value="HlyD-like secretion proteins"/>
    <property type="match status" value="1"/>
</dbReference>
<accession>A0A6N1X7Q6</accession>
<evidence type="ECO:0000256" key="3">
    <source>
        <dbReference type="SAM" id="MobiDB-lite"/>
    </source>
</evidence>
<evidence type="ECO:0000256" key="2">
    <source>
        <dbReference type="SAM" id="Coils"/>
    </source>
</evidence>
<gene>
    <name evidence="6" type="ORF">HUK68_13365</name>
</gene>
<feature type="region of interest" description="Disordered" evidence="3">
    <location>
        <begin position="23"/>
        <end position="43"/>
    </location>
</feature>
<feature type="coiled-coil region" evidence="2">
    <location>
        <begin position="133"/>
        <end position="182"/>
    </location>
</feature>
<keyword evidence="2" id="KW-0175">Coiled coil</keyword>
<evidence type="ECO:0000259" key="5">
    <source>
        <dbReference type="Pfam" id="PF25975"/>
    </source>
</evidence>
<dbReference type="GO" id="GO:0060003">
    <property type="term" value="P:copper ion export"/>
    <property type="evidence" value="ECO:0007669"/>
    <property type="project" value="TreeGrafter"/>
</dbReference>
<dbReference type="GO" id="GO:0015679">
    <property type="term" value="P:plasma membrane copper ion transport"/>
    <property type="evidence" value="ECO:0007669"/>
    <property type="project" value="TreeGrafter"/>
</dbReference>
<dbReference type="EMBL" id="CP054840">
    <property type="protein sequence ID" value="QKV53800.1"/>
    <property type="molecule type" value="Genomic_DNA"/>
</dbReference>
<sequence length="364" mass="37620">MRALPLALMLCLAAPAWADAGHEHGAEPAAGNTNGPARQPDGSVFLPKPAQRQLGLRTLVVQPAELPRAIELAGRVVMDPNAGGKVQPMSAGRIEAGPSGLPVVGQRVRKGQVLAHVVAATAAIERSSQAAQIAELRAARTLAEKRLARLRDLSDTVPRKEIEAVESELASLSARIAALSAAVGAREALVAPVSGVIAAAYAVAGQVVDARELVYEVVDPAQLNVEALAFDAALAADVASASLLVGEARVPLRFVGAARALREQALPMLFRAQGEALAALALGQPVKVFVQSRSTVTGMAVPAAALMRNPANQDIVWVKTAPERLEPRVVATVALDGARVAVVSGLQPGDRVATQGAALVNQIR</sequence>
<organism evidence="6 7">
    <name type="scientific">Comamonas antarctica</name>
    <dbReference type="NCBI Taxonomy" id="2743470"/>
    <lineage>
        <taxon>Bacteria</taxon>
        <taxon>Pseudomonadati</taxon>
        <taxon>Pseudomonadota</taxon>
        <taxon>Betaproteobacteria</taxon>
        <taxon>Burkholderiales</taxon>
        <taxon>Comamonadaceae</taxon>
        <taxon>Comamonas</taxon>
    </lineage>
</organism>
<evidence type="ECO:0000313" key="6">
    <source>
        <dbReference type="EMBL" id="QKV53800.1"/>
    </source>
</evidence>
<dbReference type="PANTHER" id="PTHR30097:SF4">
    <property type="entry name" value="SLR6042 PROTEIN"/>
    <property type="match status" value="1"/>
</dbReference>
<proteinExistence type="predicted"/>
<reference evidence="6 7" key="1">
    <citation type="submission" date="2020-06" db="EMBL/GenBank/DDBJ databases">
        <title>Acidovorax antarctica sp. nov., isolated from Corinth ice sheet soil, Antarctic Fields Peninsula.</title>
        <authorList>
            <person name="Xu Q."/>
            <person name="Peng F."/>
        </authorList>
    </citation>
    <scope>NUCLEOTIDE SEQUENCE [LARGE SCALE GENOMIC DNA]</scope>
    <source>
        <strain evidence="6 7">16-35-5</strain>
    </source>
</reference>
<keyword evidence="1" id="KW-0813">Transport</keyword>
<dbReference type="PANTHER" id="PTHR30097">
    <property type="entry name" value="CATION EFFLUX SYSTEM PROTEIN CUSB"/>
    <property type="match status" value="1"/>
</dbReference>
<protein>
    <submittedName>
        <fullName evidence="6">Efflux RND transporter periplasmic adaptor subunit</fullName>
    </submittedName>
</protein>
<keyword evidence="7" id="KW-1185">Reference proteome</keyword>
<feature type="signal peptide" evidence="4">
    <location>
        <begin position="1"/>
        <end position="18"/>
    </location>
</feature>
<dbReference type="Pfam" id="PF25975">
    <property type="entry name" value="CzcB_C"/>
    <property type="match status" value="1"/>
</dbReference>
<evidence type="ECO:0000313" key="7">
    <source>
        <dbReference type="Proteomes" id="UP000509579"/>
    </source>
</evidence>
<feature type="domain" description="CzcB-like C-terminal circularly permuted SH3-like" evidence="5">
    <location>
        <begin position="300"/>
        <end position="357"/>
    </location>
</feature>
<dbReference type="InterPro" id="IPR051909">
    <property type="entry name" value="MFP_Cation_Efflux"/>
</dbReference>
<feature type="chain" id="PRO_5027063580" evidence="4">
    <location>
        <begin position="19"/>
        <end position="364"/>
    </location>
</feature>
<evidence type="ECO:0000256" key="4">
    <source>
        <dbReference type="SAM" id="SignalP"/>
    </source>
</evidence>
<dbReference type="Proteomes" id="UP000509579">
    <property type="component" value="Chromosome"/>
</dbReference>
<dbReference type="InterPro" id="IPR058649">
    <property type="entry name" value="CzcB_C"/>
</dbReference>
<dbReference type="Gene3D" id="2.40.420.20">
    <property type="match status" value="1"/>
</dbReference>
<keyword evidence="4" id="KW-0732">Signal</keyword>
<name>A0A6N1X7Q6_9BURK</name>
<dbReference type="AlphaFoldDB" id="A0A6N1X7Q6"/>
<dbReference type="KEGG" id="aant:HUK68_13365"/>